<dbReference type="InterPro" id="IPR000182">
    <property type="entry name" value="GNAT_dom"/>
</dbReference>
<keyword evidence="3 6" id="KW-0808">Transferase</keyword>
<dbReference type="SUPFAM" id="SSF55729">
    <property type="entry name" value="Acyl-CoA N-acyltransferases (Nat)"/>
    <property type="match status" value="1"/>
</dbReference>
<organism evidence="6 7">
    <name type="scientific">Candidatus Solincola sediminis</name>
    <dbReference type="NCBI Taxonomy" id="1797199"/>
    <lineage>
        <taxon>Bacteria</taxon>
        <taxon>Bacillati</taxon>
        <taxon>Actinomycetota</taxon>
        <taxon>Candidatus Geothermincolia</taxon>
        <taxon>Candidatus Geothermincolales</taxon>
        <taxon>Candidatus Geothermincolaceae</taxon>
        <taxon>Candidatus Solincola</taxon>
    </lineage>
</organism>
<dbReference type="NCBIfam" id="TIGR01575">
    <property type="entry name" value="rimI"/>
    <property type="match status" value="1"/>
</dbReference>
<evidence type="ECO:0000256" key="2">
    <source>
        <dbReference type="ARBA" id="ARBA00022490"/>
    </source>
</evidence>
<dbReference type="STRING" id="1797197.A2Y75_08800"/>
<proteinExistence type="inferred from homology"/>
<dbReference type="PANTHER" id="PTHR43420:SF12">
    <property type="entry name" value="N-ACETYLTRANSFERASE DOMAIN-CONTAINING PROTEIN"/>
    <property type="match status" value="1"/>
</dbReference>
<protein>
    <submittedName>
        <fullName evidence="6">Ribosomal-protein-alanine N-acetyltransferase</fullName>
    </submittedName>
</protein>
<evidence type="ECO:0000256" key="3">
    <source>
        <dbReference type="ARBA" id="ARBA00022679"/>
    </source>
</evidence>
<comment type="caution">
    <text evidence="6">The sequence shown here is derived from an EMBL/GenBank/DDBJ whole genome shotgun (WGS) entry which is preliminary data.</text>
</comment>
<evidence type="ECO:0000256" key="1">
    <source>
        <dbReference type="ARBA" id="ARBA00005395"/>
    </source>
</evidence>
<keyword evidence="4" id="KW-0012">Acyltransferase</keyword>
<feature type="domain" description="N-acetyltransferase" evidence="5">
    <location>
        <begin position="1"/>
        <end position="140"/>
    </location>
</feature>
<dbReference type="Gene3D" id="3.40.630.30">
    <property type="match status" value="1"/>
</dbReference>
<evidence type="ECO:0000313" key="6">
    <source>
        <dbReference type="EMBL" id="OFW56664.1"/>
    </source>
</evidence>
<keyword evidence="2" id="KW-0963">Cytoplasm</keyword>
<gene>
    <name evidence="6" type="ORF">A2Y75_08800</name>
</gene>
<dbReference type="CDD" id="cd04301">
    <property type="entry name" value="NAT_SF"/>
    <property type="match status" value="1"/>
</dbReference>
<evidence type="ECO:0000256" key="4">
    <source>
        <dbReference type="ARBA" id="ARBA00023315"/>
    </source>
</evidence>
<dbReference type="PROSITE" id="PS51186">
    <property type="entry name" value="GNAT"/>
    <property type="match status" value="1"/>
</dbReference>
<dbReference type="PANTHER" id="PTHR43420">
    <property type="entry name" value="ACETYLTRANSFERASE"/>
    <property type="match status" value="1"/>
</dbReference>
<dbReference type="InterPro" id="IPR050680">
    <property type="entry name" value="YpeA/RimI_acetyltransf"/>
</dbReference>
<dbReference type="AlphaFoldDB" id="A0A1F2WIK6"/>
<accession>A0A1F2WIK6</accession>
<dbReference type="GO" id="GO:0008080">
    <property type="term" value="F:N-acetyltransferase activity"/>
    <property type="evidence" value="ECO:0007669"/>
    <property type="project" value="InterPro"/>
</dbReference>
<reference evidence="6 7" key="1">
    <citation type="journal article" date="2016" name="Nat. Commun.">
        <title>Thousands of microbial genomes shed light on interconnected biogeochemical processes in an aquifer system.</title>
        <authorList>
            <person name="Anantharaman K."/>
            <person name="Brown C.T."/>
            <person name="Hug L.A."/>
            <person name="Sharon I."/>
            <person name="Castelle C.J."/>
            <person name="Probst A.J."/>
            <person name="Thomas B.C."/>
            <person name="Singh A."/>
            <person name="Wilkins M.J."/>
            <person name="Karaoz U."/>
            <person name="Brodie E.L."/>
            <person name="Williams K.H."/>
            <person name="Hubbard S.S."/>
            <person name="Banfield J.F."/>
        </authorList>
    </citation>
    <scope>NUCLEOTIDE SEQUENCE [LARGE SCALE GENOMIC DNA]</scope>
</reference>
<evidence type="ECO:0000313" key="7">
    <source>
        <dbReference type="Proteomes" id="UP000177876"/>
    </source>
</evidence>
<evidence type="ECO:0000259" key="5">
    <source>
        <dbReference type="PROSITE" id="PS51186"/>
    </source>
</evidence>
<name>A0A1F2WIK6_9ACTN</name>
<sequence length="159" mass="18447">MKRADLDDVMGIEEGAFTSPWNRAMYLHELERLDACYLAARSGRLLIGYGGVLVILDEAHIMTLAVRDDYRRQGIAMRILLGLIDRAEEMGARFLTLEVRKSNHAAISLYEKLGFQIMGERKHYYIDNLENALIMWTDRITLPENIKLLRNLRKKYSDE</sequence>
<dbReference type="Pfam" id="PF00583">
    <property type="entry name" value="Acetyltransf_1"/>
    <property type="match status" value="1"/>
</dbReference>
<dbReference type="InterPro" id="IPR006464">
    <property type="entry name" value="AcTrfase_RimI/Ard1"/>
</dbReference>
<comment type="similarity">
    <text evidence="1">Belongs to the acetyltransferase family. RimI subfamily.</text>
</comment>
<dbReference type="InterPro" id="IPR016181">
    <property type="entry name" value="Acyl_CoA_acyltransferase"/>
</dbReference>
<dbReference type="EMBL" id="MELK01000042">
    <property type="protein sequence ID" value="OFW56664.1"/>
    <property type="molecule type" value="Genomic_DNA"/>
</dbReference>
<dbReference type="Proteomes" id="UP000177876">
    <property type="component" value="Unassembled WGS sequence"/>
</dbReference>